<proteinExistence type="predicted"/>
<dbReference type="EMBL" id="QPJK01000002">
    <property type="protein sequence ID" value="RCW73837.1"/>
    <property type="molecule type" value="Genomic_DNA"/>
</dbReference>
<accession>A0A368Y4S7</accession>
<dbReference type="OrthoDB" id="8911688at2"/>
<evidence type="ECO:0000313" key="1">
    <source>
        <dbReference type="EMBL" id="RCW73837.1"/>
    </source>
</evidence>
<protein>
    <submittedName>
        <fullName evidence="1">Uncharacterized protein</fullName>
    </submittedName>
</protein>
<organism evidence="1 2">
    <name type="scientific">Pseudorhodoferax soli</name>
    <dbReference type="NCBI Taxonomy" id="545864"/>
    <lineage>
        <taxon>Bacteria</taxon>
        <taxon>Pseudomonadati</taxon>
        <taxon>Pseudomonadota</taxon>
        <taxon>Betaproteobacteria</taxon>
        <taxon>Burkholderiales</taxon>
        <taxon>Comamonadaceae</taxon>
    </lineage>
</organism>
<dbReference type="Proteomes" id="UP000252884">
    <property type="component" value="Unassembled WGS sequence"/>
</dbReference>
<name>A0A368Y4S7_9BURK</name>
<keyword evidence="2" id="KW-1185">Reference proteome</keyword>
<dbReference type="RefSeq" id="WP_114467002.1">
    <property type="nucleotide sequence ID" value="NZ_QPJK01000002.1"/>
</dbReference>
<dbReference type="AlphaFoldDB" id="A0A368Y4S7"/>
<sequence length="90" mass="10423">MYVTLEVPGFHCVEGFFRIAAAVDEPGVMNVQIFGTEDCIHTLSTLLMHGPVDAELFGKPIRMRHFNILNQADRRRIAMTVHYEERDRQY</sequence>
<reference evidence="1 2" key="1">
    <citation type="submission" date="2018-07" db="EMBL/GenBank/DDBJ databases">
        <title>Genomic Encyclopedia of Type Strains, Phase IV (KMG-IV): sequencing the most valuable type-strain genomes for metagenomic binning, comparative biology and taxonomic classification.</title>
        <authorList>
            <person name="Goeker M."/>
        </authorList>
    </citation>
    <scope>NUCLEOTIDE SEQUENCE [LARGE SCALE GENOMIC DNA]</scope>
    <source>
        <strain evidence="1 2">DSM 21634</strain>
    </source>
</reference>
<gene>
    <name evidence="1" type="ORF">DES41_102151</name>
</gene>
<comment type="caution">
    <text evidence="1">The sequence shown here is derived from an EMBL/GenBank/DDBJ whole genome shotgun (WGS) entry which is preliminary data.</text>
</comment>
<evidence type="ECO:0000313" key="2">
    <source>
        <dbReference type="Proteomes" id="UP000252884"/>
    </source>
</evidence>